<gene>
    <name evidence="6" type="ORF">ADUPG1_013751</name>
</gene>
<sequence>MKFRLSVDIGGSLIKASVFVPIGGQSPILAHRFKANYVKDMSFASCVMGEFVDFVVSNGIHKLVDHFTACGGGSLKFESYLSKEFRLPIKKNDEMESLIFGLNFLLRTFPGESFLYLPEKSERKPRFRLPTFRHRRDLFPYLFVSMGSGISFVHVSGESPYSWERVDGSSIGGGTFWGLAFLLTGAKTFDELLDLAKHGNSDNVDLLVGDIYGKAYGKVGLASNTIASCFGKVASALQKKKKVSDADIANSLLKMICLNIAQLACHNAKRLKVKRVVFGGYFIRNHPVAMAAVSFAMKYWSGGHVKTLVVFGGYFIRNHPVAMAAVSFAMKYWSGGHVKTLFVAHEGFLGSTGCVVQDCVSYLSASTNLSMLSLRLKSGAELSEILPLFDPRPVGIRSYRKMMSKVRKKKNSSKSIMSILYIIILGFMHCAHPIVRWLGYFFYLFLFVRRFFKVIVKYTCHKYSARKEPKRSSPGLIHHSAILNLTQSAPTSPSHTPLELDTIVLDEKEHAEKEEVEEEEEEEEEEEKKEGGDRDKQEEEEEDIGRSISIDELDLKSNPFFATPKTSSLHGTSRHPSVCLSALAHQHDAKLSEQIPSGRKRSSSTGLLTSHSRYLANSIGGDPKAVGTREGMKMGIMQLKAFPKSSFALLPTLETYEQVKAVEAESDTDLSEAEFALSPEYSIPFIKIHPLILEQLECRCDYCQRHRKGKLQ</sequence>
<keyword evidence="6" id="KW-0808">Transferase</keyword>
<keyword evidence="5" id="KW-0812">Transmembrane</keyword>
<dbReference type="GO" id="GO:0016301">
    <property type="term" value="F:kinase activity"/>
    <property type="evidence" value="ECO:0007669"/>
    <property type="project" value="UniProtKB-KW"/>
</dbReference>
<dbReference type="Proteomes" id="UP001057375">
    <property type="component" value="Unassembled WGS sequence"/>
</dbReference>
<keyword evidence="3" id="KW-0173">Coenzyme A biosynthesis</keyword>
<feature type="compositionally biased region" description="Basic and acidic residues" evidence="4">
    <location>
        <begin position="528"/>
        <end position="537"/>
    </location>
</feature>
<dbReference type="SUPFAM" id="SSF53067">
    <property type="entry name" value="Actin-like ATPase domain"/>
    <property type="match status" value="3"/>
</dbReference>
<name>A0ABQ5K3Z6_9EUKA</name>
<keyword evidence="5" id="KW-0472">Membrane</keyword>
<keyword evidence="2" id="KW-0067">ATP-binding</keyword>
<dbReference type="PANTHER" id="PTHR12280:SF20">
    <property type="entry name" value="4'-PHOSPHOPANTETHEINE PHOSPHATASE"/>
    <property type="match status" value="1"/>
</dbReference>
<evidence type="ECO:0000256" key="4">
    <source>
        <dbReference type="SAM" id="MobiDB-lite"/>
    </source>
</evidence>
<evidence type="ECO:0000256" key="2">
    <source>
        <dbReference type="ARBA" id="ARBA00022840"/>
    </source>
</evidence>
<dbReference type="Pfam" id="PF03630">
    <property type="entry name" value="Fumble"/>
    <property type="match status" value="2"/>
</dbReference>
<evidence type="ECO:0000313" key="7">
    <source>
        <dbReference type="Proteomes" id="UP001057375"/>
    </source>
</evidence>
<evidence type="ECO:0000256" key="5">
    <source>
        <dbReference type="SAM" id="Phobius"/>
    </source>
</evidence>
<evidence type="ECO:0000313" key="6">
    <source>
        <dbReference type="EMBL" id="GKT27302.1"/>
    </source>
</evidence>
<feature type="transmembrane region" description="Helical" evidence="5">
    <location>
        <begin position="415"/>
        <end position="434"/>
    </location>
</feature>
<keyword evidence="6" id="KW-0418">Kinase</keyword>
<accession>A0ABQ5K3Z6</accession>
<dbReference type="InterPro" id="IPR043129">
    <property type="entry name" value="ATPase_NBD"/>
</dbReference>
<keyword evidence="5" id="KW-1133">Transmembrane helix</keyword>
<dbReference type="Gene3D" id="3.30.420.40">
    <property type="match status" value="2"/>
</dbReference>
<dbReference type="InterPro" id="IPR004567">
    <property type="entry name" value="Type_II_PanK"/>
</dbReference>
<dbReference type="Gene3D" id="3.30.420.510">
    <property type="match status" value="1"/>
</dbReference>
<comment type="caution">
    <text evidence="6">The sequence shown here is derived from an EMBL/GenBank/DDBJ whole genome shotgun (WGS) entry which is preliminary data.</text>
</comment>
<protein>
    <submittedName>
        <fullName evidence="6">Type II pantothenate kinase like protein</fullName>
    </submittedName>
</protein>
<keyword evidence="1" id="KW-0547">Nucleotide-binding</keyword>
<feature type="compositionally biased region" description="Acidic residues" evidence="4">
    <location>
        <begin position="514"/>
        <end position="527"/>
    </location>
</feature>
<reference evidence="6" key="1">
    <citation type="submission" date="2022-03" db="EMBL/GenBank/DDBJ databases">
        <title>Draft genome sequence of Aduncisulcus paluster, a free-living microaerophilic Fornicata.</title>
        <authorList>
            <person name="Yuyama I."/>
            <person name="Kume K."/>
            <person name="Tamura T."/>
            <person name="Inagaki Y."/>
            <person name="Hashimoto T."/>
        </authorList>
    </citation>
    <scope>NUCLEOTIDE SEQUENCE</scope>
    <source>
        <strain evidence="6">NY0171</strain>
    </source>
</reference>
<dbReference type="PANTHER" id="PTHR12280">
    <property type="entry name" value="PANTOTHENATE KINASE"/>
    <property type="match status" value="1"/>
</dbReference>
<keyword evidence="7" id="KW-1185">Reference proteome</keyword>
<dbReference type="EMBL" id="BQXS01012731">
    <property type="protein sequence ID" value="GKT27302.1"/>
    <property type="molecule type" value="Genomic_DNA"/>
</dbReference>
<feature type="region of interest" description="Disordered" evidence="4">
    <location>
        <begin position="509"/>
        <end position="549"/>
    </location>
</feature>
<evidence type="ECO:0000256" key="3">
    <source>
        <dbReference type="ARBA" id="ARBA00022993"/>
    </source>
</evidence>
<organism evidence="6 7">
    <name type="scientific">Aduncisulcus paluster</name>
    <dbReference type="NCBI Taxonomy" id="2918883"/>
    <lineage>
        <taxon>Eukaryota</taxon>
        <taxon>Metamonada</taxon>
        <taxon>Carpediemonas-like organisms</taxon>
        <taxon>Aduncisulcus</taxon>
    </lineage>
</organism>
<proteinExistence type="predicted"/>
<evidence type="ECO:0000256" key="1">
    <source>
        <dbReference type="ARBA" id="ARBA00022741"/>
    </source>
</evidence>
<dbReference type="NCBIfam" id="TIGR00555">
    <property type="entry name" value="panK_eukar"/>
    <property type="match status" value="1"/>
</dbReference>